<dbReference type="InterPro" id="IPR010730">
    <property type="entry name" value="HET"/>
</dbReference>
<organism evidence="2 3">
    <name type="scientific">Lophium mytilinum</name>
    <dbReference type="NCBI Taxonomy" id="390894"/>
    <lineage>
        <taxon>Eukaryota</taxon>
        <taxon>Fungi</taxon>
        <taxon>Dikarya</taxon>
        <taxon>Ascomycota</taxon>
        <taxon>Pezizomycotina</taxon>
        <taxon>Dothideomycetes</taxon>
        <taxon>Pleosporomycetidae</taxon>
        <taxon>Mytilinidiales</taxon>
        <taxon>Mytilinidiaceae</taxon>
        <taxon>Lophium</taxon>
    </lineage>
</organism>
<dbReference type="OrthoDB" id="3553147at2759"/>
<dbReference type="Pfam" id="PF26639">
    <property type="entry name" value="Het-6_barrel"/>
    <property type="match status" value="1"/>
</dbReference>
<proteinExistence type="predicted"/>
<dbReference type="InterPro" id="IPR052895">
    <property type="entry name" value="HetReg/Transcr_Mod"/>
</dbReference>
<feature type="domain" description="Heterokaryon incompatibility" evidence="1">
    <location>
        <begin position="47"/>
        <end position="185"/>
    </location>
</feature>
<name>A0A6A6QLA9_9PEZI</name>
<evidence type="ECO:0000313" key="2">
    <source>
        <dbReference type="EMBL" id="KAF2492760.1"/>
    </source>
</evidence>
<gene>
    <name evidence="2" type="ORF">BU16DRAFT_89662</name>
</gene>
<dbReference type="EMBL" id="MU004193">
    <property type="protein sequence ID" value="KAF2492760.1"/>
    <property type="molecule type" value="Genomic_DNA"/>
</dbReference>
<evidence type="ECO:0000313" key="3">
    <source>
        <dbReference type="Proteomes" id="UP000799750"/>
    </source>
</evidence>
<dbReference type="AlphaFoldDB" id="A0A6A6QLA9"/>
<dbReference type="PANTHER" id="PTHR24148">
    <property type="entry name" value="ANKYRIN REPEAT DOMAIN-CONTAINING PROTEIN 39 HOMOLOG-RELATED"/>
    <property type="match status" value="1"/>
</dbReference>
<sequence>MECPPYTYRPLDRSRNEIRLLKFENFYRLSNFQYTIKHVSLHDEPVYTALSYVWGDAKHNKPLLIYQNHETYSLSITQNLASALQHIDISGWFWVDAVCINQSNDNEKTRQVQQMWNIFHEADHTAAWLGMADLPDTELIRTMQRSAQSNDTFESFYEYHNLFDVSKFGALTRRPYWRRVWIQQELQASETVWFWCGGNRFSRRDVIFHLDFLHWVEERRLQNRLMVGHRNDIFDDRASALREDVDFRNTTTTIKGHASHSQDAYSPPLRYVLAAAYIWRTGLQASDPRDLVFALLGLSSDASEIGIAADYSKPLKQVFLEVALALITQIGLQVITWKNFTRTSGTPLKIRSWVPDWSQPFLKPLAKFGRNDRRTRFEACAKTTSQSRFITSDEIHPIFCVSGAIVDKIIAVGALNNLILAKSDLRHIQTTYRTQARWLDELQRLSTLYASTHRGFANDDARWRTSVTNLELNKQGKYTLASDSMRRGYYLFVAGTLKHLAKLSDDVILALNYWKMLVAQCAGRRFFLAEKGHLGLGPPDAVPGHDVVILLGLNMPLVLSKNEDGTYKLVGEAYIHGIMDGEAMPGAEVKDLRIV</sequence>
<dbReference type="Proteomes" id="UP000799750">
    <property type="component" value="Unassembled WGS sequence"/>
</dbReference>
<dbReference type="Pfam" id="PF06985">
    <property type="entry name" value="HET"/>
    <property type="match status" value="1"/>
</dbReference>
<protein>
    <submittedName>
        <fullName evidence="2">HET-domain-containing protein</fullName>
    </submittedName>
</protein>
<keyword evidence="3" id="KW-1185">Reference proteome</keyword>
<accession>A0A6A6QLA9</accession>
<evidence type="ECO:0000259" key="1">
    <source>
        <dbReference type="Pfam" id="PF06985"/>
    </source>
</evidence>
<dbReference type="PANTHER" id="PTHR24148:SF73">
    <property type="entry name" value="HET DOMAIN PROTEIN (AFU_ORTHOLOGUE AFUA_8G01020)"/>
    <property type="match status" value="1"/>
</dbReference>
<reference evidence="2" key="1">
    <citation type="journal article" date="2020" name="Stud. Mycol.">
        <title>101 Dothideomycetes genomes: a test case for predicting lifestyles and emergence of pathogens.</title>
        <authorList>
            <person name="Haridas S."/>
            <person name="Albert R."/>
            <person name="Binder M."/>
            <person name="Bloem J."/>
            <person name="Labutti K."/>
            <person name="Salamov A."/>
            <person name="Andreopoulos B."/>
            <person name="Baker S."/>
            <person name="Barry K."/>
            <person name="Bills G."/>
            <person name="Bluhm B."/>
            <person name="Cannon C."/>
            <person name="Castanera R."/>
            <person name="Culley D."/>
            <person name="Daum C."/>
            <person name="Ezra D."/>
            <person name="Gonzalez J."/>
            <person name="Henrissat B."/>
            <person name="Kuo A."/>
            <person name="Liang C."/>
            <person name="Lipzen A."/>
            <person name="Lutzoni F."/>
            <person name="Magnuson J."/>
            <person name="Mondo S."/>
            <person name="Nolan M."/>
            <person name="Ohm R."/>
            <person name="Pangilinan J."/>
            <person name="Park H.-J."/>
            <person name="Ramirez L."/>
            <person name="Alfaro M."/>
            <person name="Sun H."/>
            <person name="Tritt A."/>
            <person name="Yoshinaga Y."/>
            <person name="Zwiers L.-H."/>
            <person name="Turgeon B."/>
            <person name="Goodwin S."/>
            <person name="Spatafora J."/>
            <person name="Crous P."/>
            <person name="Grigoriev I."/>
        </authorList>
    </citation>
    <scope>NUCLEOTIDE SEQUENCE</scope>
    <source>
        <strain evidence="2">CBS 269.34</strain>
    </source>
</reference>